<dbReference type="RefSeq" id="WP_119010662.1">
    <property type="nucleotide sequence ID" value="NZ_BJXK01000006.1"/>
</dbReference>
<dbReference type="AlphaFoldDB" id="A0A511QQF1"/>
<dbReference type="Proteomes" id="UP000321113">
    <property type="component" value="Unassembled WGS sequence"/>
</dbReference>
<proteinExistence type="predicted"/>
<evidence type="ECO:0000313" key="1">
    <source>
        <dbReference type="EMBL" id="GEM79570.1"/>
    </source>
</evidence>
<keyword evidence="2" id="KW-1185">Reference proteome</keyword>
<comment type="caution">
    <text evidence="1">The sequence shown here is derived from an EMBL/GenBank/DDBJ whole genome shotgun (WGS) entry which is preliminary data.</text>
</comment>
<name>A0A511QQF1_9VIBR</name>
<accession>A0A511QQF1</accession>
<protein>
    <submittedName>
        <fullName evidence="1">Uncharacterized protein</fullName>
    </submittedName>
</protein>
<dbReference type="EMBL" id="BJXK01000006">
    <property type="protein sequence ID" value="GEM79570.1"/>
    <property type="molecule type" value="Genomic_DNA"/>
</dbReference>
<sequence>MYIPDVPRFNNSKSEVKLAQNALIKLHRKDFAGFDLWQGSEGEIYTTNPYSADGYKNRHVCNIMPNKYKNQRQQKLYIESKGKFEWISSSFR</sequence>
<gene>
    <name evidence="1" type="ORF">VSU01S_18150</name>
</gene>
<organism evidence="1 2">
    <name type="scientific">Vibrio superstes NBRC 103154</name>
    <dbReference type="NCBI Taxonomy" id="1219062"/>
    <lineage>
        <taxon>Bacteria</taxon>
        <taxon>Pseudomonadati</taxon>
        <taxon>Pseudomonadota</taxon>
        <taxon>Gammaproteobacteria</taxon>
        <taxon>Vibrionales</taxon>
        <taxon>Vibrionaceae</taxon>
        <taxon>Vibrio</taxon>
    </lineage>
</organism>
<reference evidence="1 2" key="1">
    <citation type="submission" date="2019-07" db="EMBL/GenBank/DDBJ databases">
        <title>Whole genome shotgun sequence of Vibrio superstes NBRC 103154.</title>
        <authorList>
            <person name="Hosoyama A."/>
            <person name="Uohara A."/>
            <person name="Ohji S."/>
            <person name="Ichikawa N."/>
        </authorList>
    </citation>
    <scope>NUCLEOTIDE SEQUENCE [LARGE SCALE GENOMIC DNA]</scope>
    <source>
        <strain evidence="1 2">NBRC 103154</strain>
    </source>
</reference>
<evidence type="ECO:0000313" key="2">
    <source>
        <dbReference type="Proteomes" id="UP000321113"/>
    </source>
</evidence>